<evidence type="ECO:0000313" key="5">
    <source>
        <dbReference type="EMBL" id="KAI6652293.1"/>
    </source>
</evidence>
<sequence length="504" mass="58605">MIRLPKFTLKIPQSLRLLSRLPQMQEDYNNLIQNITSNFKVKTQNPHSVYANKMVNLSEIHVYGFDYDYTLVRYTPALIKEIYNNSKQALVEQLNYPTGLYDIPFNIKFSTRGLHYDIVEGILMKIDGTHRIQLGTAYIGHRPVKDDDIIRIYGSTHIPISFMNDTYGNAPRHKRLVHFIDNFSSAEINLLTDVAEFFLSRNIPYDPVNLYTDVHDAVHEVHVKHQLHDAIINNVEKFIEKPSKITLLLERLKNAGKKTFLVTNSPFYFIDAGLKYLTGYPDWKDLFDLIIIDAGKPAFYTATRPFRLLEPNCKFKKWDTVSGFHPGNVYCQGNVTDLMKYSGWNGQEVIYIGDHMYSDLVDPVLKFGWRSGAIIPDLEREINRMNTKEYQMTLTTVLQLEQLIAKYTPLVNTTAEIQTVDFWEIELANEFKNLKENFNKQFGSLFRTIHGTSYFSRRLARFADLYTARVDNLLNYSLSERFYGRRISLPHEAALATIDYERII</sequence>
<gene>
    <name evidence="5" type="ORF">LOD99_7308</name>
</gene>
<dbReference type="Proteomes" id="UP001165289">
    <property type="component" value="Unassembled WGS sequence"/>
</dbReference>
<dbReference type="InterPro" id="IPR023214">
    <property type="entry name" value="HAD_sf"/>
</dbReference>
<dbReference type="SUPFAM" id="SSF56784">
    <property type="entry name" value="HAD-like"/>
    <property type="match status" value="1"/>
</dbReference>
<keyword evidence="6" id="KW-1185">Reference proteome</keyword>
<comment type="similarity">
    <text evidence="1">Belongs to the 5'(3')-deoxyribonucleotidase family.</text>
</comment>
<evidence type="ECO:0000256" key="4">
    <source>
        <dbReference type="ARBA" id="ARBA00022842"/>
    </source>
</evidence>
<dbReference type="Pfam" id="PF05761">
    <property type="entry name" value="5_nucleotid"/>
    <property type="match status" value="1"/>
</dbReference>
<dbReference type="InterPro" id="IPR036412">
    <property type="entry name" value="HAD-like_sf"/>
</dbReference>
<dbReference type="PANTHER" id="PTHR12103:SF12">
    <property type="entry name" value="FI20020P1"/>
    <property type="match status" value="1"/>
</dbReference>
<dbReference type="AlphaFoldDB" id="A0AAV7JTN4"/>
<dbReference type="NCBIfam" id="TIGR02244">
    <property type="entry name" value="HAD-IG-Ncltidse"/>
    <property type="match status" value="1"/>
</dbReference>
<keyword evidence="3" id="KW-0378">Hydrolase</keyword>
<evidence type="ECO:0000313" key="6">
    <source>
        <dbReference type="Proteomes" id="UP001165289"/>
    </source>
</evidence>
<evidence type="ECO:0000256" key="1">
    <source>
        <dbReference type="ARBA" id="ARBA00009589"/>
    </source>
</evidence>
<name>A0AAV7JTN4_9METZ</name>
<organism evidence="5 6">
    <name type="scientific">Oopsacas minuta</name>
    <dbReference type="NCBI Taxonomy" id="111878"/>
    <lineage>
        <taxon>Eukaryota</taxon>
        <taxon>Metazoa</taxon>
        <taxon>Porifera</taxon>
        <taxon>Hexactinellida</taxon>
        <taxon>Hexasterophora</taxon>
        <taxon>Lyssacinosida</taxon>
        <taxon>Leucopsacidae</taxon>
        <taxon>Oopsacas</taxon>
    </lineage>
</organism>
<evidence type="ECO:0000256" key="3">
    <source>
        <dbReference type="ARBA" id="ARBA00022801"/>
    </source>
</evidence>
<dbReference type="PANTHER" id="PTHR12103">
    <property type="entry name" value="5'-NUCLEOTIDASE DOMAIN-CONTAINING"/>
    <property type="match status" value="1"/>
</dbReference>
<dbReference type="GO" id="GO:0008253">
    <property type="term" value="F:5'-nucleotidase activity"/>
    <property type="evidence" value="ECO:0007669"/>
    <property type="project" value="TreeGrafter"/>
</dbReference>
<dbReference type="Gene3D" id="3.40.50.1000">
    <property type="entry name" value="HAD superfamily/HAD-like"/>
    <property type="match status" value="1"/>
</dbReference>
<protein>
    <submittedName>
        <fullName evidence="5">5'-nucleotidase domain-containing protein 3</fullName>
    </submittedName>
</protein>
<proteinExistence type="inferred from homology"/>
<dbReference type="EMBL" id="JAKMXF010000299">
    <property type="protein sequence ID" value="KAI6652293.1"/>
    <property type="molecule type" value="Genomic_DNA"/>
</dbReference>
<dbReference type="InterPro" id="IPR008380">
    <property type="entry name" value="HAD-SF_hydro_IG_5-nucl"/>
</dbReference>
<comment type="caution">
    <text evidence="5">The sequence shown here is derived from an EMBL/GenBank/DDBJ whole genome shotgun (WGS) entry which is preliminary data.</text>
</comment>
<keyword evidence="4" id="KW-0460">Magnesium</keyword>
<evidence type="ECO:0000256" key="2">
    <source>
        <dbReference type="ARBA" id="ARBA00022723"/>
    </source>
</evidence>
<accession>A0AAV7JTN4</accession>
<keyword evidence="2" id="KW-0479">Metal-binding</keyword>
<reference evidence="5 6" key="1">
    <citation type="journal article" date="2023" name="BMC Biol.">
        <title>The compact genome of the sponge Oopsacas minuta (Hexactinellida) is lacking key metazoan core genes.</title>
        <authorList>
            <person name="Santini S."/>
            <person name="Schenkelaars Q."/>
            <person name="Jourda C."/>
            <person name="Duchesne M."/>
            <person name="Belahbib H."/>
            <person name="Rocher C."/>
            <person name="Selva M."/>
            <person name="Riesgo A."/>
            <person name="Vervoort M."/>
            <person name="Leys S.P."/>
            <person name="Kodjabachian L."/>
            <person name="Le Bivic A."/>
            <person name="Borchiellini C."/>
            <person name="Claverie J.M."/>
            <person name="Renard E."/>
        </authorList>
    </citation>
    <scope>NUCLEOTIDE SEQUENCE [LARGE SCALE GENOMIC DNA]</scope>
    <source>
        <strain evidence="5">SPO-2</strain>
    </source>
</reference>
<dbReference type="GO" id="GO:0046872">
    <property type="term" value="F:metal ion binding"/>
    <property type="evidence" value="ECO:0007669"/>
    <property type="project" value="UniProtKB-KW"/>
</dbReference>